<dbReference type="Proteomes" id="UP000273828">
    <property type="component" value="Unassembled WGS sequence"/>
</dbReference>
<evidence type="ECO:0000256" key="1">
    <source>
        <dbReference type="SAM" id="Phobius"/>
    </source>
</evidence>
<organism evidence="3 4">
    <name type="scientific">Natrarchaeobius halalkaliphilus</name>
    <dbReference type="NCBI Taxonomy" id="1679091"/>
    <lineage>
        <taxon>Archaea</taxon>
        <taxon>Methanobacteriati</taxon>
        <taxon>Methanobacteriota</taxon>
        <taxon>Stenosarchaea group</taxon>
        <taxon>Halobacteria</taxon>
        <taxon>Halobacteriales</taxon>
        <taxon>Natrialbaceae</taxon>
        <taxon>Natrarchaeobius</taxon>
    </lineage>
</organism>
<comment type="caution">
    <text evidence="3">The sequence shown here is derived from an EMBL/GenBank/DDBJ whole genome shotgun (WGS) entry which is preliminary data.</text>
</comment>
<gene>
    <name evidence="3" type="ORF">EA462_12760</name>
</gene>
<dbReference type="EMBL" id="REFY01000004">
    <property type="protein sequence ID" value="RQG89230.1"/>
    <property type="molecule type" value="Genomic_DNA"/>
</dbReference>
<dbReference type="AlphaFoldDB" id="A0A3N6M0R1"/>
<dbReference type="Pfam" id="PF13471">
    <property type="entry name" value="Transglut_core3"/>
    <property type="match status" value="1"/>
</dbReference>
<evidence type="ECO:0000313" key="3">
    <source>
        <dbReference type="EMBL" id="RQG89230.1"/>
    </source>
</evidence>
<dbReference type="InterPro" id="IPR053521">
    <property type="entry name" value="McjB-like"/>
</dbReference>
<dbReference type="RefSeq" id="WP_124178921.1">
    <property type="nucleotide sequence ID" value="NZ_REFY01000004.1"/>
</dbReference>
<feature type="transmembrane region" description="Helical" evidence="1">
    <location>
        <begin position="16"/>
        <end position="35"/>
    </location>
</feature>
<sequence>MGRLSGFLSISAGDKVRVVVAATLLLIVQFGFAFVSFSSLRRVLLGVSTTLSRIVPGIPAPIRIAWAVEATDRNVPGKRTCLMRSLTSETMHRLYHHDIIHRIGVDPSGTDADDLETVTVSRGTFEAHSWIEHEGEILLGDLEDLSRFEPLPPLNGADDR</sequence>
<protein>
    <submittedName>
        <fullName evidence="3">Lasso peptide biosynthesis B2 protein</fullName>
    </submittedName>
</protein>
<proteinExistence type="predicted"/>
<accession>A0A3N6M0R1</accession>
<dbReference type="OrthoDB" id="239060at2157"/>
<dbReference type="NCBIfam" id="NF033537">
    <property type="entry name" value="lasso_biosyn_B2"/>
    <property type="match status" value="1"/>
</dbReference>
<dbReference type="InterPro" id="IPR032708">
    <property type="entry name" value="McjB_C"/>
</dbReference>
<evidence type="ECO:0000259" key="2">
    <source>
        <dbReference type="Pfam" id="PF13471"/>
    </source>
</evidence>
<evidence type="ECO:0000313" key="4">
    <source>
        <dbReference type="Proteomes" id="UP000273828"/>
    </source>
</evidence>
<keyword evidence="1" id="KW-0812">Transmembrane</keyword>
<reference evidence="3 4" key="1">
    <citation type="submission" date="2018-10" db="EMBL/GenBank/DDBJ databases">
        <title>Natrarchaeobius chitinivorans gen. nov., sp. nov., and Natrarchaeobius haloalkaliphilus sp. nov., alkaliphilic, chitin-utilizing haloarchaea from hypersaline alkaline lakes.</title>
        <authorList>
            <person name="Sorokin D.Y."/>
            <person name="Elcheninov A.G."/>
            <person name="Kostrikina N.A."/>
            <person name="Bale N.J."/>
            <person name="Sinninghe Damste J.S."/>
            <person name="Khijniak T.V."/>
            <person name="Kublanov I.V."/>
            <person name="Toshchakov S.V."/>
        </authorList>
    </citation>
    <scope>NUCLEOTIDE SEQUENCE [LARGE SCALE GENOMIC DNA]</scope>
    <source>
        <strain evidence="3 4">AArcht-Sl</strain>
    </source>
</reference>
<keyword evidence="1" id="KW-1133">Transmembrane helix</keyword>
<keyword evidence="1" id="KW-0472">Membrane</keyword>
<keyword evidence="4" id="KW-1185">Reference proteome</keyword>
<name>A0A3N6M0R1_9EURY</name>
<feature type="domain" description="Microcin J25-processing protein McjB C-terminal" evidence="2">
    <location>
        <begin position="56"/>
        <end position="151"/>
    </location>
</feature>